<dbReference type="AlphaFoldDB" id="D0LAI2"/>
<accession>D0LAI2</accession>
<protein>
    <submittedName>
        <fullName evidence="1">Uncharacterized protein</fullName>
    </submittedName>
</protein>
<proteinExistence type="predicted"/>
<evidence type="ECO:0000313" key="2">
    <source>
        <dbReference type="Proteomes" id="UP000001219"/>
    </source>
</evidence>
<name>D0LAI2_GORB4</name>
<reference evidence="2" key="1">
    <citation type="submission" date="2009-10" db="EMBL/GenBank/DDBJ databases">
        <title>The complete chromosome of Gordonia bronchialis DSM 43247.</title>
        <authorList>
            <consortium name="US DOE Joint Genome Institute (JGI-PGF)"/>
            <person name="Lucas S."/>
            <person name="Copeland A."/>
            <person name="Lapidus A."/>
            <person name="Glavina del Rio T."/>
            <person name="Dalin E."/>
            <person name="Tice H."/>
            <person name="Bruce D."/>
            <person name="Goodwin L."/>
            <person name="Pitluck S."/>
            <person name="Kyrpides N."/>
            <person name="Mavromatis K."/>
            <person name="Ivanova N."/>
            <person name="Ovchinnikova G."/>
            <person name="Saunders E."/>
            <person name="Brettin T."/>
            <person name="Detter J.C."/>
            <person name="Han C."/>
            <person name="Larimer F."/>
            <person name="Land M."/>
            <person name="Hauser L."/>
            <person name="Markowitz V."/>
            <person name="Cheng J.-F."/>
            <person name="Hugenholtz P."/>
            <person name="Woyke T."/>
            <person name="Wu D."/>
            <person name="Jando M."/>
            <person name="Schneider S."/>
            <person name="Goeker M."/>
            <person name="Klenk H.-P."/>
            <person name="Eisen J.A."/>
        </authorList>
    </citation>
    <scope>NUCLEOTIDE SEQUENCE [LARGE SCALE GENOMIC DNA]</scope>
    <source>
        <strain evidence="2">ATCC 25592 / DSM 43247 / BCRC 13721 / JCM 3198 / KCTC 3076 / NBRC 16047 / NCTC 10667</strain>
    </source>
</reference>
<dbReference type="EMBL" id="CP001802">
    <property type="protein sequence ID" value="ACY21295.1"/>
    <property type="molecule type" value="Genomic_DNA"/>
</dbReference>
<evidence type="ECO:0000313" key="1">
    <source>
        <dbReference type="EMBL" id="ACY21295.1"/>
    </source>
</evidence>
<sequence length="49" mass="5684">MSLARVRARLLSTDILRNDQRRLYADIARVPSRTQRDELLVMAQRAEAS</sequence>
<dbReference type="KEGG" id="gbr:Gbro_2043"/>
<keyword evidence="2" id="KW-1185">Reference proteome</keyword>
<reference evidence="1 2" key="2">
    <citation type="journal article" date="2010" name="Stand. Genomic Sci.">
        <title>Complete genome sequence of Gordonia bronchialis type strain (3410).</title>
        <authorList>
            <person name="Ivanova N."/>
            <person name="Sikorski J."/>
            <person name="Jando M."/>
            <person name="Lapidus A."/>
            <person name="Nolan M."/>
            <person name="Lucas S."/>
            <person name="Del Rio T.G."/>
            <person name="Tice H."/>
            <person name="Copeland A."/>
            <person name="Cheng J.F."/>
            <person name="Chen F."/>
            <person name="Bruce D."/>
            <person name="Goodwin L."/>
            <person name="Pitluck S."/>
            <person name="Mavromatis K."/>
            <person name="Ovchinnikova G."/>
            <person name="Pati A."/>
            <person name="Chen A."/>
            <person name="Palaniappan K."/>
            <person name="Land M."/>
            <person name="Hauser L."/>
            <person name="Chang Y.J."/>
            <person name="Jeffries C.D."/>
            <person name="Chain P."/>
            <person name="Saunders E."/>
            <person name="Han C."/>
            <person name="Detter J.C."/>
            <person name="Brettin T."/>
            <person name="Rohde M."/>
            <person name="Goker M."/>
            <person name="Bristow J."/>
            <person name="Eisen J.A."/>
            <person name="Markowitz V."/>
            <person name="Hugenholtz P."/>
            <person name="Klenk H.P."/>
            <person name="Kyrpides N.C."/>
        </authorList>
    </citation>
    <scope>NUCLEOTIDE SEQUENCE [LARGE SCALE GENOMIC DNA]</scope>
    <source>
        <strain evidence="2">ATCC 25592 / DSM 43247 / BCRC 13721 / JCM 3198 / KCTC 3076 / NBRC 16047 / NCTC 10667</strain>
    </source>
</reference>
<dbReference type="RefSeq" id="WP_012833853.1">
    <property type="nucleotide sequence ID" value="NC_013441.1"/>
</dbReference>
<dbReference type="HOGENOM" id="CLU_215849_0_0_11"/>
<organism evidence="1 2">
    <name type="scientific">Gordonia bronchialis (strain ATCC 25592 / DSM 43247 / BCRC 13721 / JCM 3198 / KCTC 3076 / NBRC 16047 / NCTC 10667)</name>
    <name type="common">Rhodococcus bronchialis</name>
    <dbReference type="NCBI Taxonomy" id="526226"/>
    <lineage>
        <taxon>Bacteria</taxon>
        <taxon>Bacillati</taxon>
        <taxon>Actinomycetota</taxon>
        <taxon>Actinomycetes</taxon>
        <taxon>Mycobacteriales</taxon>
        <taxon>Gordoniaceae</taxon>
        <taxon>Gordonia</taxon>
    </lineage>
</organism>
<dbReference type="Proteomes" id="UP000001219">
    <property type="component" value="Chromosome"/>
</dbReference>
<gene>
    <name evidence="1" type="ordered locus">Gbro_2043</name>
</gene>